<keyword evidence="2" id="KW-1133">Transmembrane helix</keyword>
<protein>
    <submittedName>
        <fullName evidence="3">ERC protein 2</fullName>
    </submittedName>
</protein>
<feature type="region of interest" description="Disordered" evidence="1">
    <location>
        <begin position="140"/>
        <end position="170"/>
    </location>
</feature>
<accession>A0A5A9PF44</accession>
<evidence type="ECO:0000313" key="4">
    <source>
        <dbReference type="Proteomes" id="UP000324632"/>
    </source>
</evidence>
<keyword evidence="4" id="KW-1185">Reference proteome</keyword>
<dbReference type="EMBL" id="SOYY01000005">
    <property type="protein sequence ID" value="KAA0720670.1"/>
    <property type="molecule type" value="Genomic_DNA"/>
</dbReference>
<comment type="caution">
    <text evidence="3">The sequence shown here is derived from an EMBL/GenBank/DDBJ whole genome shotgun (WGS) entry which is preliminary data.</text>
</comment>
<proteinExistence type="predicted"/>
<dbReference type="InterPro" id="IPR019323">
    <property type="entry name" value="ELKS/CAST"/>
</dbReference>
<sequence length="170" mass="18567">MLVGADPGSRSRLIERPSAMMFLLFIYSSSVLLCVLAGSHAIAEQGGQMKDQTKKVSNLKHKEQVEKSKNAQLMEEARKREDNINESSQQVKVNHTRTHCGRSELIYDSGAPALSVGSRCLGSALMRLYRGPRLGKMLEAATAASFGQDHQPPPSPTSTSRSNIEARALE</sequence>
<dbReference type="AlphaFoldDB" id="A0A5A9PF44"/>
<evidence type="ECO:0000313" key="3">
    <source>
        <dbReference type="EMBL" id="KAA0720670.1"/>
    </source>
</evidence>
<dbReference type="Proteomes" id="UP000324632">
    <property type="component" value="Chromosome 5"/>
</dbReference>
<organism evidence="3 4">
    <name type="scientific">Triplophysa tibetana</name>
    <dbReference type="NCBI Taxonomy" id="1572043"/>
    <lineage>
        <taxon>Eukaryota</taxon>
        <taxon>Metazoa</taxon>
        <taxon>Chordata</taxon>
        <taxon>Craniata</taxon>
        <taxon>Vertebrata</taxon>
        <taxon>Euteleostomi</taxon>
        <taxon>Actinopterygii</taxon>
        <taxon>Neopterygii</taxon>
        <taxon>Teleostei</taxon>
        <taxon>Ostariophysi</taxon>
        <taxon>Cypriniformes</taxon>
        <taxon>Nemacheilidae</taxon>
        <taxon>Triplophysa</taxon>
    </lineage>
</organism>
<feature type="transmembrane region" description="Helical" evidence="2">
    <location>
        <begin position="20"/>
        <end position="43"/>
    </location>
</feature>
<keyword evidence="2" id="KW-0472">Membrane</keyword>
<gene>
    <name evidence="3" type="ORF">E1301_Tti011577</name>
</gene>
<evidence type="ECO:0000256" key="1">
    <source>
        <dbReference type="SAM" id="MobiDB-lite"/>
    </source>
</evidence>
<keyword evidence="2" id="KW-0812">Transmembrane</keyword>
<reference evidence="3 4" key="1">
    <citation type="journal article" date="2019" name="Mol. Ecol. Resour.">
        <title>Chromosome-level genome assembly of Triplophysa tibetana, a fish adapted to the harsh high-altitude environment of the Tibetan Plateau.</title>
        <authorList>
            <person name="Yang X."/>
            <person name="Liu H."/>
            <person name="Ma Z."/>
            <person name="Zou Y."/>
            <person name="Zou M."/>
            <person name="Mao Y."/>
            <person name="Li X."/>
            <person name="Wang H."/>
            <person name="Chen T."/>
            <person name="Wang W."/>
            <person name="Yang R."/>
        </authorList>
    </citation>
    <scope>NUCLEOTIDE SEQUENCE [LARGE SCALE GENOMIC DNA]</scope>
    <source>
        <strain evidence="3">TTIB1903HZAU</strain>
        <tissue evidence="3">Muscle</tissue>
    </source>
</reference>
<evidence type="ECO:0000256" key="2">
    <source>
        <dbReference type="SAM" id="Phobius"/>
    </source>
</evidence>
<name>A0A5A9PF44_9TELE</name>
<dbReference type="Pfam" id="PF10174">
    <property type="entry name" value="Cast"/>
    <property type="match status" value="1"/>
</dbReference>